<feature type="domain" description="HTH marR-type" evidence="1">
    <location>
        <begin position="1"/>
        <end position="152"/>
    </location>
</feature>
<name>A0ABP5LSW2_9ACTN</name>
<dbReference type="Gene3D" id="1.10.10.10">
    <property type="entry name" value="Winged helix-like DNA-binding domain superfamily/Winged helix DNA-binding domain"/>
    <property type="match status" value="1"/>
</dbReference>
<keyword evidence="3" id="KW-1185">Reference proteome</keyword>
<proteinExistence type="predicted"/>
<evidence type="ECO:0000259" key="1">
    <source>
        <dbReference type="PROSITE" id="PS50995"/>
    </source>
</evidence>
<dbReference type="PANTHER" id="PTHR33164">
    <property type="entry name" value="TRANSCRIPTIONAL REGULATOR, MARR FAMILY"/>
    <property type="match status" value="1"/>
</dbReference>
<reference evidence="3" key="1">
    <citation type="journal article" date="2019" name="Int. J. Syst. Evol. Microbiol.">
        <title>The Global Catalogue of Microorganisms (GCM) 10K type strain sequencing project: providing services to taxonomists for standard genome sequencing and annotation.</title>
        <authorList>
            <consortium name="The Broad Institute Genomics Platform"/>
            <consortium name="The Broad Institute Genome Sequencing Center for Infectious Disease"/>
            <person name="Wu L."/>
            <person name="Ma J."/>
        </authorList>
    </citation>
    <scope>NUCLEOTIDE SEQUENCE [LARGE SCALE GENOMIC DNA]</scope>
    <source>
        <strain evidence="3">JCM 14560</strain>
    </source>
</reference>
<dbReference type="EMBL" id="BAAANT010000030">
    <property type="protein sequence ID" value="GAA2150840.1"/>
    <property type="molecule type" value="Genomic_DNA"/>
</dbReference>
<dbReference type="RefSeq" id="WP_344467776.1">
    <property type="nucleotide sequence ID" value="NZ_BAAANT010000030.1"/>
</dbReference>
<dbReference type="SMART" id="SM00347">
    <property type="entry name" value="HTH_MARR"/>
    <property type="match status" value="1"/>
</dbReference>
<dbReference type="Proteomes" id="UP001422759">
    <property type="component" value="Unassembled WGS sequence"/>
</dbReference>
<accession>A0ABP5LSW2</accession>
<dbReference type="InterPro" id="IPR036388">
    <property type="entry name" value="WH-like_DNA-bd_sf"/>
</dbReference>
<dbReference type="InterPro" id="IPR000835">
    <property type="entry name" value="HTH_MarR-typ"/>
</dbReference>
<dbReference type="PROSITE" id="PS50995">
    <property type="entry name" value="HTH_MARR_2"/>
    <property type="match status" value="1"/>
</dbReference>
<comment type="caution">
    <text evidence="2">The sequence shown here is derived from an EMBL/GenBank/DDBJ whole genome shotgun (WGS) entry which is preliminary data.</text>
</comment>
<evidence type="ECO:0000313" key="2">
    <source>
        <dbReference type="EMBL" id="GAA2150840.1"/>
    </source>
</evidence>
<organism evidence="2 3">
    <name type="scientific">Kitasatospora kazusensis</name>
    <dbReference type="NCBI Taxonomy" id="407974"/>
    <lineage>
        <taxon>Bacteria</taxon>
        <taxon>Bacillati</taxon>
        <taxon>Actinomycetota</taxon>
        <taxon>Actinomycetes</taxon>
        <taxon>Kitasatosporales</taxon>
        <taxon>Streptomycetaceae</taxon>
        <taxon>Kitasatospora</taxon>
    </lineage>
</organism>
<dbReference type="Pfam" id="PF12802">
    <property type="entry name" value="MarR_2"/>
    <property type="match status" value="1"/>
</dbReference>
<dbReference type="SUPFAM" id="SSF46785">
    <property type="entry name" value="Winged helix' DNA-binding domain"/>
    <property type="match status" value="1"/>
</dbReference>
<dbReference type="PANTHER" id="PTHR33164:SF99">
    <property type="entry name" value="MARR FAMILY REGULATORY PROTEIN"/>
    <property type="match status" value="1"/>
</dbReference>
<protein>
    <submittedName>
        <fullName evidence="2">MarR family winged helix-turn-helix transcriptional regulator</fullName>
    </submittedName>
</protein>
<dbReference type="InterPro" id="IPR039422">
    <property type="entry name" value="MarR/SlyA-like"/>
</dbReference>
<dbReference type="InterPro" id="IPR036390">
    <property type="entry name" value="WH_DNA-bd_sf"/>
</dbReference>
<sequence>MAEKEITSGAEAAADARIRAVGVLLDTSALLERLLAGTIQRAAGISHSMFEVLLLLAERPDGAPIRELCDRVILTSGGATRLIDRMVTAGLAERHPSPADRRVQLVTMTAEGERALVTAARAHAAETDRVLSPALPPDDLAALLAALDRLGRQARAQLPPLG</sequence>
<gene>
    <name evidence="2" type="ORF">GCM10009760_45540</name>
</gene>
<evidence type="ECO:0000313" key="3">
    <source>
        <dbReference type="Proteomes" id="UP001422759"/>
    </source>
</evidence>